<feature type="transmembrane region" description="Helical" evidence="1">
    <location>
        <begin position="31"/>
        <end position="51"/>
    </location>
</feature>
<keyword evidence="1" id="KW-0812">Transmembrane</keyword>
<dbReference type="PANTHER" id="PTHR33116:SF86">
    <property type="entry name" value="REVERSE TRANSCRIPTASE DOMAIN-CONTAINING PROTEIN"/>
    <property type="match status" value="1"/>
</dbReference>
<feature type="transmembrane region" description="Helical" evidence="1">
    <location>
        <begin position="116"/>
        <end position="137"/>
    </location>
</feature>
<comment type="caution">
    <text evidence="3">The sequence shown here is derived from an EMBL/GenBank/DDBJ whole genome shotgun (WGS) entry which is preliminary data.</text>
</comment>
<dbReference type="AlphaFoldDB" id="A0AAW2UH91"/>
<dbReference type="Pfam" id="PF13966">
    <property type="entry name" value="zf-RVT"/>
    <property type="match status" value="1"/>
</dbReference>
<keyword evidence="1" id="KW-0472">Membrane</keyword>
<dbReference type="PANTHER" id="PTHR33116">
    <property type="entry name" value="REVERSE TRANSCRIPTASE ZINC-BINDING DOMAIN-CONTAINING PROTEIN-RELATED-RELATED"/>
    <property type="match status" value="1"/>
</dbReference>
<organism evidence="3">
    <name type="scientific">Sesamum latifolium</name>
    <dbReference type="NCBI Taxonomy" id="2727402"/>
    <lineage>
        <taxon>Eukaryota</taxon>
        <taxon>Viridiplantae</taxon>
        <taxon>Streptophyta</taxon>
        <taxon>Embryophyta</taxon>
        <taxon>Tracheophyta</taxon>
        <taxon>Spermatophyta</taxon>
        <taxon>Magnoliopsida</taxon>
        <taxon>eudicotyledons</taxon>
        <taxon>Gunneridae</taxon>
        <taxon>Pentapetalae</taxon>
        <taxon>asterids</taxon>
        <taxon>lamiids</taxon>
        <taxon>Lamiales</taxon>
        <taxon>Pedaliaceae</taxon>
        <taxon>Sesamum</taxon>
    </lineage>
</organism>
<proteinExistence type="predicted"/>
<evidence type="ECO:0000259" key="2">
    <source>
        <dbReference type="Pfam" id="PF13966"/>
    </source>
</evidence>
<protein>
    <submittedName>
        <fullName evidence="3">Mitochondrial protein</fullName>
    </submittedName>
</protein>
<gene>
    <name evidence="3" type="ORF">Slati_3462800</name>
</gene>
<reference evidence="3" key="1">
    <citation type="submission" date="2020-06" db="EMBL/GenBank/DDBJ databases">
        <authorList>
            <person name="Li T."/>
            <person name="Hu X."/>
            <person name="Zhang T."/>
            <person name="Song X."/>
            <person name="Zhang H."/>
            <person name="Dai N."/>
            <person name="Sheng W."/>
            <person name="Hou X."/>
            <person name="Wei L."/>
        </authorList>
    </citation>
    <scope>NUCLEOTIDE SEQUENCE</scope>
    <source>
        <strain evidence="3">KEN1</strain>
        <tissue evidence="3">Leaf</tissue>
    </source>
</reference>
<accession>A0AAW2UH91</accession>
<name>A0AAW2UH91_9LAMI</name>
<dbReference type="EMBL" id="JACGWN010000012">
    <property type="protein sequence ID" value="KAL0416309.1"/>
    <property type="molecule type" value="Genomic_DNA"/>
</dbReference>
<keyword evidence="1" id="KW-1133">Transmembrane helix</keyword>
<reference evidence="3" key="2">
    <citation type="journal article" date="2024" name="Plant">
        <title>Genomic evolution and insights into agronomic trait innovations of Sesamum species.</title>
        <authorList>
            <person name="Miao H."/>
            <person name="Wang L."/>
            <person name="Qu L."/>
            <person name="Liu H."/>
            <person name="Sun Y."/>
            <person name="Le M."/>
            <person name="Wang Q."/>
            <person name="Wei S."/>
            <person name="Zheng Y."/>
            <person name="Lin W."/>
            <person name="Duan Y."/>
            <person name="Cao H."/>
            <person name="Xiong S."/>
            <person name="Wang X."/>
            <person name="Wei L."/>
            <person name="Li C."/>
            <person name="Ma Q."/>
            <person name="Ju M."/>
            <person name="Zhao R."/>
            <person name="Li G."/>
            <person name="Mu C."/>
            <person name="Tian Q."/>
            <person name="Mei H."/>
            <person name="Zhang T."/>
            <person name="Gao T."/>
            <person name="Zhang H."/>
        </authorList>
    </citation>
    <scope>NUCLEOTIDE SEQUENCE</scope>
    <source>
        <strain evidence="3">KEN1</strain>
    </source>
</reference>
<sequence length="241" mass="27680">MAVFQHLKDQVWTRLQSWKCRNLSQVGHMVLLQSVIQAMPTIVMSCFLLPISICQEIEGMMVDFLCHTKDNRRIHWLAWDKLCVGKEEGGLGFRKLHLFNQALLAKKLWQVIESHTVYLGAYLFASGLIIGFLGHYLSCSHCAAKYWVAHHGLADWSFIWAARVPPKVRLFAQRVCRKGFPTVTNLEERGVVMNAGCPWCGCERDEILHVLIRCLFSRLVWALSNIRWACVARVVMIQRNG</sequence>
<evidence type="ECO:0000313" key="3">
    <source>
        <dbReference type="EMBL" id="KAL0416309.1"/>
    </source>
</evidence>
<feature type="domain" description="Reverse transcriptase zinc-binding" evidence="2">
    <location>
        <begin position="153"/>
        <end position="221"/>
    </location>
</feature>
<evidence type="ECO:0000256" key="1">
    <source>
        <dbReference type="SAM" id="Phobius"/>
    </source>
</evidence>
<dbReference type="InterPro" id="IPR026960">
    <property type="entry name" value="RVT-Znf"/>
</dbReference>